<dbReference type="Gene3D" id="3.40.50.300">
    <property type="entry name" value="P-loop containing nucleotide triphosphate hydrolases"/>
    <property type="match status" value="1"/>
</dbReference>
<dbReference type="Pfam" id="PF09336">
    <property type="entry name" value="Vps4_C"/>
    <property type="match status" value="1"/>
</dbReference>
<keyword evidence="3 5" id="KW-0067">ATP-binding</keyword>
<evidence type="ECO:0000256" key="1">
    <source>
        <dbReference type="ARBA" id="ARBA00004370"/>
    </source>
</evidence>
<dbReference type="PROSITE" id="PS00674">
    <property type="entry name" value="AAA"/>
    <property type="match status" value="1"/>
</dbReference>
<dbReference type="Proteomes" id="UP000030763">
    <property type="component" value="Unassembled WGS sequence"/>
</dbReference>
<feature type="domain" description="AAA+ ATPase" evidence="6">
    <location>
        <begin position="189"/>
        <end position="326"/>
    </location>
</feature>
<comment type="subcellular location">
    <subcellularLocation>
        <location evidence="1">Membrane</location>
    </subcellularLocation>
</comment>
<dbReference type="VEuPathDB" id="ToxoDB:EMWEY_00016470"/>
<dbReference type="InterPro" id="IPR027417">
    <property type="entry name" value="P-loop_NTPase"/>
</dbReference>
<gene>
    <name evidence="7" type="ORF">EMWEY_00016470</name>
</gene>
<dbReference type="InterPro" id="IPR036181">
    <property type="entry name" value="MIT_dom_sf"/>
</dbReference>
<keyword evidence="8" id="KW-1185">Reference proteome</keyword>
<dbReference type="FunFam" id="3.40.50.300:FF:002588">
    <property type="entry name" value="ATPase, AAA family"/>
    <property type="match status" value="1"/>
</dbReference>
<accession>U6M2W7</accession>
<evidence type="ECO:0000256" key="3">
    <source>
        <dbReference type="ARBA" id="ARBA00022840"/>
    </source>
</evidence>
<dbReference type="InterPro" id="IPR050304">
    <property type="entry name" value="MT-severing_AAA_ATPase"/>
</dbReference>
<dbReference type="Gene3D" id="1.10.8.60">
    <property type="match status" value="1"/>
</dbReference>
<dbReference type="SMART" id="SM00382">
    <property type="entry name" value="AAA"/>
    <property type="match status" value="1"/>
</dbReference>
<dbReference type="GO" id="GO:0016887">
    <property type="term" value="F:ATP hydrolysis activity"/>
    <property type="evidence" value="ECO:0007669"/>
    <property type="project" value="InterPro"/>
</dbReference>
<dbReference type="PANTHER" id="PTHR23074:SF83">
    <property type="entry name" value="VACUOLAR PROTEIN SORTING-ASSOCIATED PROTEIN 4A"/>
    <property type="match status" value="1"/>
</dbReference>
<dbReference type="GO" id="GO:0016197">
    <property type="term" value="P:endosomal transport"/>
    <property type="evidence" value="ECO:0007669"/>
    <property type="project" value="TreeGrafter"/>
</dbReference>
<dbReference type="InterPro" id="IPR003959">
    <property type="entry name" value="ATPase_AAA_core"/>
</dbReference>
<dbReference type="Gene3D" id="1.20.58.80">
    <property type="entry name" value="Phosphotransferase system, lactose/cellobiose-type IIA subunit"/>
    <property type="match status" value="1"/>
</dbReference>
<dbReference type="InterPro" id="IPR015415">
    <property type="entry name" value="Spast_Vps4_C"/>
</dbReference>
<reference evidence="7" key="2">
    <citation type="submission" date="2013-10" db="EMBL/GenBank/DDBJ databases">
        <authorList>
            <person name="Aslett M."/>
        </authorList>
    </citation>
    <scope>NUCLEOTIDE SEQUENCE [LARGE SCALE GENOMIC DNA]</scope>
    <source>
        <strain evidence="7">Weybridge</strain>
    </source>
</reference>
<keyword evidence="2 5" id="KW-0547">Nucleotide-binding</keyword>
<evidence type="ECO:0000313" key="8">
    <source>
        <dbReference type="Proteomes" id="UP000030763"/>
    </source>
</evidence>
<keyword evidence="4" id="KW-0472">Membrane</keyword>
<dbReference type="RefSeq" id="XP_013335188.1">
    <property type="nucleotide sequence ID" value="XM_013479734.1"/>
</dbReference>
<dbReference type="GO" id="GO:0007033">
    <property type="term" value="P:vacuole organization"/>
    <property type="evidence" value="ECO:0007669"/>
    <property type="project" value="TreeGrafter"/>
</dbReference>
<dbReference type="GO" id="GO:0016020">
    <property type="term" value="C:membrane"/>
    <property type="evidence" value="ECO:0007669"/>
    <property type="project" value="UniProtKB-SubCell"/>
</dbReference>
<sequence length="452" mass="50398">MEFGLSDERLRTAIRLSNEAAAKDSAGHLPEAFELYKRALENWRIVCKFQHNPTLRERLYRRMDEYITRAEQLKQLLRQGSASHLQHRLLLYSSSPSKPLGCSSARVAITPISRSPASPSVNSTPAKASAADCTVITAKSDADAAEGERIKQKLARLESAKEALQEAIILPSRFPSLFTGGQKPQQRGKQNALLFNASGPPGTGKTFLAKALAAEADATILSVSAADLVSKWQGESEKLVRSLFELARERRPSIIFIDEIDSMCGARSESDSESSRRMKTEFLIQMQGINFELSEVLVLGATNTPWALDAAIRRRFERRIFIPLPKVQAREQLLRSGLGGTPHHLTDADFRHLARELEGFSGSDISVLVRDALFEPIRRCRTATAFKQVVIDGRAFYVPCHPDDCDPTTRKMTLMSVPADRLLPPEVTMDDFHSAMRNTRPSVSPEVKFRRR</sequence>
<dbReference type="Pfam" id="PF04212">
    <property type="entry name" value="MIT"/>
    <property type="match status" value="1"/>
</dbReference>
<dbReference type="GeneID" id="25335633"/>
<dbReference type="PANTHER" id="PTHR23074">
    <property type="entry name" value="AAA DOMAIN-CONTAINING"/>
    <property type="match status" value="1"/>
</dbReference>
<dbReference type="GO" id="GO:0005524">
    <property type="term" value="F:ATP binding"/>
    <property type="evidence" value="ECO:0007669"/>
    <property type="project" value="UniProtKB-KW"/>
</dbReference>
<dbReference type="Pfam" id="PF17862">
    <property type="entry name" value="AAA_lid_3"/>
    <property type="match status" value="1"/>
</dbReference>
<dbReference type="InterPro" id="IPR007330">
    <property type="entry name" value="MIT_dom"/>
</dbReference>
<dbReference type="SUPFAM" id="SSF52540">
    <property type="entry name" value="P-loop containing nucleoside triphosphate hydrolases"/>
    <property type="match status" value="1"/>
</dbReference>
<evidence type="ECO:0000256" key="2">
    <source>
        <dbReference type="ARBA" id="ARBA00022741"/>
    </source>
</evidence>
<proteinExistence type="inferred from homology"/>
<name>U6M2W7_EIMMA</name>
<dbReference type="SUPFAM" id="SSF116846">
    <property type="entry name" value="MIT domain"/>
    <property type="match status" value="1"/>
</dbReference>
<dbReference type="AlphaFoldDB" id="U6M2W7"/>
<protein>
    <submittedName>
        <fullName evidence="7">Vacuolar sorting ATPase Vps4, putative</fullName>
    </submittedName>
</protein>
<evidence type="ECO:0000259" key="6">
    <source>
        <dbReference type="SMART" id="SM00382"/>
    </source>
</evidence>
<comment type="similarity">
    <text evidence="5">Belongs to the AAA ATPase family.</text>
</comment>
<dbReference type="InterPro" id="IPR003960">
    <property type="entry name" value="ATPase_AAA_CS"/>
</dbReference>
<dbReference type="OMA" id="IEWTNEF"/>
<dbReference type="EMBL" id="HG719714">
    <property type="protein sequence ID" value="CDJ58542.1"/>
    <property type="molecule type" value="Genomic_DNA"/>
</dbReference>
<evidence type="ECO:0000313" key="7">
    <source>
        <dbReference type="EMBL" id="CDJ58542.1"/>
    </source>
</evidence>
<dbReference type="InterPro" id="IPR041569">
    <property type="entry name" value="AAA_lid_3"/>
</dbReference>
<dbReference type="InterPro" id="IPR003593">
    <property type="entry name" value="AAA+_ATPase"/>
</dbReference>
<dbReference type="Pfam" id="PF00004">
    <property type="entry name" value="AAA"/>
    <property type="match status" value="1"/>
</dbReference>
<dbReference type="FunFam" id="1.10.8.60:FF:000015">
    <property type="entry name" value="vacuolar protein sorting-associated protein 4A"/>
    <property type="match status" value="1"/>
</dbReference>
<evidence type="ECO:0000256" key="4">
    <source>
        <dbReference type="ARBA" id="ARBA00023136"/>
    </source>
</evidence>
<dbReference type="OrthoDB" id="29072at2759"/>
<reference evidence="7" key="1">
    <citation type="submission" date="2013-10" db="EMBL/GenBank/DDBJ databases">
        <title>Genomic analysis of the causative agents of coccidiosis in chickens.</title>
        <authorList>
            <person name="Reid A.J."/>
            <person name="Blake D."/>
            <person name="Billington K."/>
            <person name="Browne H."/>
            <person name="Dunn M."/>
            <person name="Hung S."/>
            <person name="Kawahara F."/>
            <person name="Miranda-Saavedra D."/>
            <person name="Mourier T."/>
            <person name="Nagra H."/>
            <person name="Otto T.D."/>
            <person name="Rawlings N."/>
            <person name="Sanchez A."/>
            <person name="Sanders M."/>
            <person name="Subramaniam C."/>
            <person name="Tay Y."/>
            <person name="Dear P."/>
            <person name="Doerig C."/>
            <person name="Gruber A."/>
            <person name="Parkinson J."/>
            <person name="Shirley M."/>
            <person name="Wan K.L."/>
            <person name="Berriman M."/>
            <person name="Tomley F."/>
            <person name="Pain A."/>
        </authorList>
    </citation>
    <scope>NUCLEOTIDE SEQUENCE [LARGE SCALE GENOMIC DNA]</scope>
    <source>
        <strain evidence="7">Weybridge</strain>
    </source>
</reference>
<evidence type="ECO:0000256" key="5">
    <source>
        <dbReference type="RuleBase" id="RU003651"/>
    </source>
</evidence>
<organism evidence="7 8">
    <name type="scientific">Eimeria maxima</name>
    <name type="common">Coccidian parasite</name>
    <dbReference type="NCBI Taxonomy" id="5804"/>
    <lineage>
        <taxon>Eukaryota</taxon>
        <taxon>Sar</taxon>
        <taxon>Alveolata</taxon>
        <taxon>Apicomplexa</taxon>
        <taxon>Conoidasida</taxon>
        <taxon>Coccidia</taxon>
        <taxon>Eucoccidiorida</taxon>
        <taxon>Eimeriorina</taxon>
        <taxon>Eimeriidae</taxon>
        <taxon>Eimeria</taxon>
    </lineage>
</organism>